<comment type="caution">
    <text evidence="1">The sequence shown here is derived from an EMBL/GenBank/DDBJ whole genome shotgun (WGS) entry which is preliminary data.</text>
</comment>
<evidence type="ECO:0000313" key="1">
    <source>
        <dbReference type="EMBL" id="KUG57380.1"/>
    </source>
</evidence>
<dbReference type="EMBL" id="LQBL01000005">
    <property type="protein sequence ID" value="KUG57380.1"/>
    <property type="molecule type" value="Genomic_DNA"/>
</dbReference>
<dbReference type="Proteomes" id="UP000054837">
    <property type="component" value="Unassembled WGS sequence"/>
</dbReference>
<accession>A0A0W8IBQ4</accession>
<protein>
    <submittedName>
        <fullName evidence="1">Uncharacterized protein</fullName>
    </submittedName>
</protein>
<keyword evidence="2" id="KW-1185">Reference proteome</keyword>
<reference evidence="1 2" key="1">
    <citation type="submission" date="2015-12" db="EMBL/GenBank/DDBJ databases">
        <title>Serinicoccus chungangenesis strain CD08_5 genome sequencing and assembly.</title>
        <authorList>
            <person name="Chander A.M."/>
            <person name="Kaur G."/>
            <person name="Nair G.R."/>
            <person name="Dhawan D.K."/>
            <person name="Kochhar R.K."/>
            <person name="Mayilraj S."/>
            <person name="Bhadada S.K."/>
        </authorList>
    </citation>
    <scope>NUCLEOTIDE SEQUENCE [LARGE SCALE GENOMIC DNA]</scope>
    <source>
        <strain evidence="1 2">CD08_5</strain>
    </source>
</reference>
<sequence length="116" mass="12599">MTEARTALQVALHDIRGFAQQFDELHRWASWFTKAESLLTDPTPAAPYHQDLLPPDADLERRQLAAAVVQGWVFGGMGSWNDGGPADPGAQREYERVGAHLYSALLTALPAATNGA</sequence>
<evidence type="ECO:0000313" key="2">
    <source>
        <dbReference type="Proteomes" id="UP000054837"/>
    </source>
</evidence>
<dbReference type="AlphaFoldDB" id="A0A0W8IBQ4"/>
<proteinExistence type="predicted"/>
<gene>
    <name evidence="1" type="ORF">AVL62_13165</name>
</gene>
<name>A0A0W8IBQ4_9MICO</name>
<organism evidence="1 2">
    <name type="scientific">Serinicoccus chungangensis</name>
    <dbReference type="NCBI Taxonomy" id="767452"/>
    <lineage>
        <taxon>Bacteria</taxon>
        <taxon>Bacillati</taxon>
        <taxon>Actinomycetota</taxon>
        <taxon>Actinomycetes</taxon>
        <taxon>Micrococcales</taxon>
        <taxon>Ornithinimicrobiaceae</taxon>
        <taxon>Serinicoccus</taxon>
    </lineage>
</organism>